<evidence type="ECO:0000313" key="3">
    <source>
        <dbReference type="Proteomes" id="UP000005801"/>
    </source>
</evidence>
<evidence type="ECO:0000259" key="1">
    <source>
        <dbReference type="PROSITE" id="PS51819"/>
    </source>
</evidence>
<proteinExistence type="predicted"/>
<dbReference type="InterPro" id="IPR037523">
    <property type="entry name" value="VOC_core"/>
</dbReference>
<dbReference type="eggNOG" id="COG0346">
    <property type="taxonomic scope" value="Bacteria"/>
</dbReference>
<keyword evidence="3" id="KW-1185">Reference proteome</keyword>
<dbReference type="InterPro" id="IPR004360">
    <property type="entry name" value="Glyas_Fos-R_dOase_dom"/>
</dbReference>
<dbReference type="Pfam" id="PF00903">
    <property type="entry name" value="Glyoxalase"/>
    <property type="match status" value="1"/>
</dbReference>
<dbReference type="CDD" id="cd06587">
    <property type="entry name" value="VOC"/>
    <property type="match status" value="1"/>
</dbReference>
<accession>A6FZ00</accession>
<dbReference type="AlphaFoldDB" id="A6FZ00"/>
<name>A6FZ00_9BACT</name>
<reference evidence="2 3" key="1">
    <citation type="submission" date="2007-06" db="EMBL/GenBank/DDBJ databases">
        <authorList>
            <person name="Shimkets L."/>
            <person name="Ferriera S."/>
            <person name="Johnson J."/>
            <person name="Kravitz S."/>
            <person name="Beeson K."/>
            <person name="Sutton G."/>
            <person name="Rogers Y.-H."/>
            <person name="Friedman R."/>
            <person name="Frazier M."/>
            <person name="Venter J.C."/>
        </authorList>
    </citation>
    <scope>NUCLEOTIDE SEQUENCE [LARGE SCALE GENOMIC DNA]</scope>
    <source>
        <strain evidence="2 3">SIR-1</strain>
    </source>
</reference>
<dbReference type="Proteomes" id="UP000005801">
    <property type="component" value="Unassembled WGS sequence"/>
</dbReference>
<dbReference type="PROSITE" id="PS51819">
    <property type="entry name" value="VOC"/>
    <property type="match status" value="1"/>
</dbReference>
<organism evidence="2 3">
    <name type="scientific">Plesiocystis pacifica SIR-1</name>
    <dbReference type="NCBI Taxonomy" id="391625"/>
    <lineage>
        <taxon>Bacteria</taxon>
        <taxon>Pseudomonadati</taxon>
        <taxon>Myxococcota</taxon>
        <taxon>Polyangia</taxon>
        <taxon>Nannocystales</taxon>
        <taxon>Nannocystaceae</taxon>
        <taxon>Plesiocystis</taxon>
    </lineage>
</organism>
<sequence>MGVVAVLPVTDHAASVSWYTKWLGRGPDVVPAEGVAEWKLAGAAWLQVGLNPEAAGHTSVVVTVPDVSAQQKACRDAGFEVGDIQDYGVVKIITLPDPDGNQVMFVEEVQAPPN</sequence>
<dbReference type="SUPFAM" id="SSF54593">
    <property type="entry name" value="Glyoxalase/Bleomycin resistance protein/Dihydroxybiphenyl dioxygenase"/>
    <property type="match status" value="1"/>
</dbReference>
<dbReference type="InterPro" id="IPR029068">
    <property type="entry name" value="Glyas_Bleomycin-R_OHBP_Dase"/>
</dbReference>
<protein>
    <recommendedName>
        <fullName evidence="1">VOC domain-containing protein</fullName>
    </recommendedName>
</protein>
<dbReference type="STRING" id="391625.PPSIR1_30105"/>
<gene>
    <name evidence="2" type="ORF">PPSIR1_30105</name>
</gene>
<dbReference type="EMBL" id="ABCS01000005">
    <property type="protein sequence ID" value="EDM81155.1"/>
    <property type="molecule type" value="Genomic_DNA"/>
</dbReference>
<feature type="domain" description="VOC" evidence="1">
    <location>
        <begin position="1"/>
        <end position="108"/>
    </location>
</feature>
<evidence type="ECO:0000313" key="2">
    <source>
        <dbReference type="EMBL" id="EDM81155.1"/>
    </source>
</evidence>
<dbReference type="Gene3D" id="3.10.180.10">
    <property type="entry name" value="2,3-Dihydroxybiphenyl 1,2-Dioxygenase, domain 1"/>
    <property type="match status" value="1"/>
</dbReference>
<comment type="caution">
    <text evidence="2">The sequence shown here is derived from an EMBL/GenBank/DDBJ whole genome shotgun (WGS) entry which is preliminary data.</text>
</comment>